<evidence type="ECO:0000256" key="4">
    <source>
        <dbReference type="ARBA" id="ARBA00022884"/>
    </source>
</evidence>
<feature type="domain" description="RRM" evidence="6">
    <location>
        <begin position="230"/>
        <end position="307"/>
    </location>
</feature>
<dbReference type="PROSITE" id="PS50102">
    <property type="entry name" value="RRM"/>
    <property type="match status" value="2"/>
</dbReference>
<protein>
    <recommendedName>
        <fullName evidence="6">RRM domain-containing protein</fullName>
    </recommendedName>
</protein>
<comment type="similarity">
    <text evidence="1">Belongs to the RRM CPEB family.</text>
</comment>
<dbReference type="Pfam" id="PF16366">
    <property type="entry name" value="CEBP_ZZ"/>
    <property type="match status" value="1"/>
</dbReference>
<dbReference type="GO" id="GO:0045202">
    <property type="term" value="C:synapse"/>
    <property type="evidence" value="ECO:0007669"/>
    <property type="project" value="TreeGrafter"/>
</dbReference>
<dbReference type="SMART" id="SM00360">
    <property type="entry name" value="RRM"/>
    <property type="match status" value="2"/>
</dbReference>
<dbReference type="PANTHER" id="PTHR12566:SF9">
    <property type="entry name" value="CYTOPLASMIC POLYADENYLATION ELEMENT-BINDING PROTEIN 1"/>
    <property type="match status" value="1"/>
</dbReference>
<dbReference type="InterPro" id="IPR032296">
    <property type="entry name" value="CEBP_ZZ"/>
</dbReference>
<dbReference type="SUPFAM" id="SSF54928">
    <property type="entry name" value="RNA-binding domain, RBD"/>
    <property type="match status" value="1"/>
</dbReference>
<dbReference type="InterPro" id="IPR038446">
    <property type="entry name" value="CEBP_ZZ_sf"/>
</dbReference>
<evidence type="ECO:0000256" key="5">
    <source>
        <dbReference type="PROSITE-ProRule" id="PRU00176"/>
    </source>
</evidence>
<accession>A0A8C4QG11</accession>
<dbReference type="GeneTree" id="ENSGT00940000155524"/>
<dbReference type="GO" id="GO:0003730">
    <property type="term" value="F:mRNA 3'-UTR binding"/>
    <property type="evidence" value="ECO:0007669"/>
    <property type="project" value="InterPro"/>
</dbReference>
<dbReference type="Gene3D" id="3.30.70.330">
    <property type="match status" value="2"/>
</dbReference>
<dbReference type="Ensembl" id="ENSEBUT00000014711.1">
    <property type="protein sequence ID" value="ENSEBUP00000014135.1"/>
    <property type="gene ID" value="ENSEBUG00000008914.1"/>
</dbReference>
<dbReference type="Pfam" id="PF00076">
    <property type="entry name" value="RRM_1"/>
    <property type="match status" value="1"/>
</dbReference>
<evidence type="ECO:0000256" key="2">
    <source>
        <dbReference type="ARBA" id="ARBA00022737"/>
    </source>
</evidence>
<dbReference type="InterPro" id="IPR032292">
    <property type="entry name" value="CEBP1_N"/>
</dbReference>
<dbReference type="Proteomes" id="UP000694388">
    <property type="component" value="Unplaced"/>
</dbReference>
<dbReference type="InterPro" id="IPR000504">
    <property type="entry name" value="RRM_dom"/>
</dbReference>
<proteinExistence type="inferred from homology"/>
<dbReference type="InterPro" id="IPR035979">
    <property type="entry name" value="RBD_domain_sf"/>
</dbReference>
<dbReference type="CDD" id="cd19757">
    <property type="entry name" value="Bbox1"/>
    <property type="match status" value="1"/>
</dbReference>
<sequence length="485" mass="53036">MEHLASAFGDSLNIGVADPDVTYSAADQLGLLLSSGSTATMSGGPQQFGSMFGGAGARMELGSMLGGGQWGRSAGIEQLDTMAGIDNHPYAVSRSTSHADSDTNNFSSGSEALADLMPGLNFSDSLYSPAVLSTSIAASREALSSQTRAPASQTMEGVSSLGFGLQGGLRGGEWFPCRVFSPPSLSQLAEPHSIENQAQRHQQLTATDKIPPLWIGKLPPRIYKNPGFSTKVFLGGVPHDITEAGLLDAFHDFGPVLVEWPGKEAKHALQGHAYMVFEFEAGVRALLQHCRPDVAGDDLAASYFYRVVNDYMHFKDVQVIPWLLADSEFDCVPCEPIMEPEWTVFVGALHGKITAEGLSCVFSKLFGGVLHVAMHIDKHKYPIGSARVTFGNRESYLRAIAVAFVDIVTETFTKKIRVAPYLKDSVCQICSKLPGTFFCREMMCFKYFCKFCWFCQHDMKNIHSHPRTDTPTHNRWMPTCRNDVR</sequence>
<name>A0A8C4QG11_EPTBU</name>
<dbReference type="Gene3D" id="4.10.640.40">
    <property type="entry name" value="Cytoplasmic polyadenylation element-binding protein, ZZ domain"/>
    <property type="match status" value="1"/>
</dbReference>
<organism evidence="7 8">
    <name type="scientific">Eptatretus burgeri</name>
    <name type="common">Inshore hagfish</name>
    <dbReference type="NCBI Taxonomy" id="7764"/>
    <lineage>
        <taxon>Eukaryota</taxon>
        <taxon>Metazoa</taxon>
        <taxon>Chordata</taxon>
        <taxon>Craniata</taxon>
        <taxon>Vertebrata</taxon>
        <taxon>Cyclostomata</taxon>
        <taxon>Myxini</taxon>
        <taxon>Myxiniformes</taxon>
        <taxon>Myxinidae</taxon>
        <taxon>Eptatretinae</taxon>
        <taxon>Eptatretus</taxon>
    </lineage>
</organism>
<keyword evidence="3" id="KW-0810">Translation regulation</keyword>
<dbReference type="OMA" id="PIMEPEW"/>
<dbReference type="GO" id="GO:0008135">
    <property type="term" value="F:translation factor activity, RNA binding"/>
    <property type="evidence" value="ECO:0007669"/>
    <property type="project" value="TreeGrafter"/>
</dbReference>
<evidence type="ECO:0000256" key="3">
    <source>
        <dbReference type="ARBA" id="ARBA00022845"/>
    </source>
</evidence>
<dbReference type="AlphaFoldDB" id="A0A8C4QG11"/>
<dbReference type="InterPro" id="IPR034819">
    <property type="entry name" value="CPEB"/>
</dbReference>
<dbReference type="PANTHER" id="PTHR12566">
    <property type="entry name" value="CYTOPLASMIC POLYADENYLATION ELEMENT BINDING PROTEIN CPEB"/>
    <property type="match status" value="1"/>
</dbReference>
<feature type="domain" description="RRM" evidence="6">
    <location>
        <begin position="342"/>
        <end position="423"/>
    </location>
</feature>
<dbReference type="GO" id="GO:2000766">
    <property type="term" value="P:negative regulation of cytoplasmic translation"/>
    <property type="evidence" value="ECO:0007669"/>
    <property type="project" value="TreeGrafter"/>
</dbReference>
<dbReference type="GO" id="GO:0043005">
    <property type="term" value="C:neuron projection"/>
    <property type="evidence" value="ECO:0007669"/>
    <property type="project" value="TreeGrafter"/>
</dbReference>
<dbReference type="PROSITE" id="PS00028">
    <property type="entry name" value="ZINC_FINGER_C2H2_1"/>
    <property type="match status" value="1"/>
</dbReference>
<dbReference type="Pfam" id="PF16367">
    <property type="entry name" value="RRM_7"/>
    <property type="match status" value="1"/>
</dbReference>
<keyword evidence="2" id="KW-0677">Repeat</keyword>
<dbReference type="Pfam" id="PF16368">
    <property type="entry name" value="CEBP1_N"/>
    <property type="match status" value="1"/>
</dbReference>
<dbReference type="InterPro" id="IPR012677">
    <property type="entry name" value="Nucleotide-bd_a/b_plait_sf"/>
</dbReference>
<keyword evidence="8" id="KW-1185">Reference proteome</keyword>
<evidence type="ECO:0000313" key="8">
    <source>
        <dbReference type="Proteomes" id="UP000694388"/>
    </source>
</evidence>
<evidence type="ECO:0000313" key="7">
    <source>
        <dbReference type="Ensembl" id="ENSEBUP00000014135.1"/>
    </source>
</evidence>
<evidence type="ECO:0000256" key="1">
    <source>
        <dbReference type="ARBA" id="ARBA00010347"/>
    </source>
</evidence>
<keyword evidence="4 5" id="KW-0694">RNA-binding</keyword>
<dbReference type="InterPro" id="IPR013087">
    <property type="entry name" value="Znf_C2H2_type"/>
</dbReference>
<evidence type="ECO:0000259" key="6">
    <source>
        <dbReference type="PROSITE" id="PS50102"/>
    </source>
</evidence>
<dbReference type="GO" id="GO:0005737">
    <property type="term" value="C:cytoplasm"/>
    <property type="evidence" value="ECO:0007669"/>
    <property type="project" value="TreeGrafter"/>
</dbReference>
<reference evidence="7" key="2">
    <citation type="submission" date="2025-09" db="UniProtKB">
        <authorList>
            <consortium name="Ensembl"/>
        </authorList>
    </citation>
    <scope>IDENTIFICATION</scope>
</reference>
<dbReference type="GO" id="GO:0043022">
    <property type="term" value="F:ribosome binding"/>
    <property type="evidence" value="ECO:0007669"/>
    <property type="project" value="TreeGrafter"/>
</dbReference>
<dbReference type="GO" id="GO:0000900">
    <property type="term" value="F:mRNA regulatory element binding translation repressor activity"/>
    <property type="evidence" value="ECO:0007669"/>
    <property type="project" value="TreeGrafter"/>
</dbReference>
<dbReference type="GO" id="GO:0005634">
    <property type="term" value="C:nucleus"/>
    <property type="evidence" value="ECO:0007669"/>
    <property type="project" value="TreeGrafter"/>
</dbReference>
<reference evidence="7" key="1">
    <citation type="submission" date="2025-08" db="UniProtKB">
        <authorList>
            <consortium name="Ensembl"/>
        </authorList>
    </citation>
    <scope>IDENTIFICATION</scope>
</reference>